<name>A0A9Q1QMJ5_9CARY</name>
<dbReference type="EMBL" id="JAKOGI010000035">
    <property type="protein sequence ID" value="KAJ8447777.1"/>
    <property type="molecule type" value="Genomic_DNA"/>
</dbReference>
<accession>A0A9Q1QMJ5</accession>
<sequence>MGIFVGRRKKGLISSSSSSSSSFSSTFHFLFLVLYLVLNLERFSVVLGLNYTRYRQVSSLRLARIQRHIDKINKPSVLTIQSPDGDIIDCVHRRKQPAFDHPLLKNHKIQKEPAERPKVKKMVKIDEQREEENSKKERGGLRMRDIAWQMWHLNGTRCPKGTIPVRRSTVNDVLRAKSLHDFGKKRPRSLPLARRVDAPDVVSGNGHEHAIAYTGSSTEIYGAKATINVWDPSIEEINEFSLSQIWLLSGSFDGSDLNSIEAGWQVSPELYGDSRPRLFTYWTSDSYQATGCYNLLCSGFVQLNSRIAIGAAISPVSSFSSNQYDITILIWKDPKLGNWWMSFGDDTLVGYWPAELFTHLADRASMVEWGGEVVNTRSNGLHTSTQMGSGHFAEDGFGKASYFRNLEIVDSDNTLSSPQDIQTLAENTNCYDIKSTYDSDWGQHFYYGGPGRNPQCP</sequence>
<dbReference type="OrthoDB" id="1858978at2759"/>
<dbReference type="PANTHER" id="PTHR31589:SF110">
    <property type="entry name" value="PROTEIN, PUTATIVE (DUF239)-RELATED"/>
    <property type="match status" value="1"/>
</dbReference>
<dbReference type="FunFam" id="3.90.1320.10:FF:000001">
    <property type="entry name" value="Putative carboxyl-terminal proteinase"/>
    <property type="match status" value="1"/>
</dbReference>
<dbReference type="InterPro" id="IPR053168">
    <property type="entry name" value="Glutamic_endopeptidase"/>
</dbReference>
<keyword evidence="3" id="KW-1185">Reference proteome</keyword>
<comment type="caution">
    <text evidence="2">The sequence shown here is derived from an EMBL/GenBank/DDBJ whole genome shotgun (WGS) entry which is preliminary data.</text>
</comment>
<protein>
    <recommendedName>
        <fullName evidence="1">Neprosin PEP catalytic domain-containing protein</fullName>
    </recommendedName>
</protein>
<reference evidence="2" key="1">
    <citation type="submission" date="2022-04" db="EMBL/GenBank/DDBJ databases">
        <title>Carnegiea gigantea Genome sequencing and assembly v2.</title>
        <authorList>
            <person name="Copetti D."/>
            <person name="Sanderson M.J."/>
            <person name="Burquez A."/>
            <person name="Wojciechowski M.F."/>
        </authorList>
    </citation>
    <scope>NUCLEOTIDE SEQUENCE</scope>
    <source>
        <strain evidence="2">SGP5-SGP5p</strain>
        <tissue evidence="2">Aerial part</tissue>
    </source>
</reference>
<organism evidence="2 3">
    <name type="scientific">Carnegiea gigantea</name>
    <dbReference type="NCBI Taxonomy" id="171969"/>
    <lineage>
        <taxon>Eukaryota</taxon>
        <taxon>Viridiplantae</taxon>
        <taxon>Streptophyta</taxon>
        <taxon>Embryophyta</taxon>
        <taxon>Tracheophyta</taxon>
        <taxon>Spermatophyta</taxon>
        <taxon>Magnoliopsida</taxon>
        <taxon>eudicotyledons</taxon>
        <taxon>Gunneridae</taxon>
        <taxon>Pentapetalae</taxon>
        <taxon>Caryophyllales</taxon>
        <taxon>Cactineae</taxon>
        <taxon>Cactaceae</taxon>
        <taxon>Cactoideae</taxon>
        <taxon>Echinocereeae</taxon>
        <taxon>Carnegiea</taxon>
    </lineage>
</organism>
<dbReference type="Pfam" id="PF03080">
    <property type="entry name" value="Neprosin"/>
    <property type="match status" value="1"/>
</dbReference>
<evidence type="ECO:0000259" key="1">
    <source>
        <dbReference type="PROSITE" id="PS52045"/>
    </source>
</evidence>
<dbReference type="Proteomes" id="UP001153076">
    <property type="component" value="Unassembled WGS sequence"/>
</dbReference>
<dbReference type="Gene3D" id="3.90.1320.10">
    <property type="entry name" value="Outer-capsid protein sigma 3, large lobe"/>
    <property type="match status" value="1"/>
</dbReference>
<dbReference type="Pfam" id="PF14365">
    <property type="entry name" value="Neprosin_AP"/>
    <property type="match status" value="1"/>
</dbReference>
<feature type="domain" description="Neprosin PEP catalytic" evidence="1">
    <location>
        <begin position="201"/>
        <end position="457"/>
    </location>
</feature>
<dbReference type="PROSITE" id="PS52045">
    <property type="entry name" value="NEPROSIN_PEP_CD"/>
    <property type="match status" value="1"/>
</dbReference>
<evidence type="ECO:0000313" key="3">
    <source>
        <dbReference type="Proteomes" id="UP001153076"/>
    </source>
</evidence>
<dbReference type="AlphaFoldDB" id="A0A9Q1QMJ5"/>
<gene>
    <name evidence="2" type="ORF">Cgig2_015140</name>
</gene>
<evidence type="ECO:0000313" key="2">
    <source>
        <dbReference type="EMBL" id="KAJ8447777.1"/>
    </source>
</evidence>
<dbReference type="PANTHER" id="PTHR31589">
    <property type="entry name" value="PROTEIN, PUTATIVE (DUF239)-RELATED-RELATED"/>
    <property type="match status" value="1"/>
</dbReference>
<proteinExistence type="predicted"/>
<dbReference type="InterPro" id="IPR025521">
    <property type="entry name" value="Neprosin_propep"/>
</dbReference>
<dbReference type="InterPro" id="IPR004314">
    <property type="entry name" value="Neprosin"/>
</dbReference>